<feature type="non-terminal residue" evidence="2">
    <location>
        <position position="1"/>
    </location>
</feature>
<evidence type="ECO:0000259" key="1">
    <source>
        <dbReference type="Pfam" id="PF07727"/>
    </source>
</evidence>
<dbReference type="InterPro" id="IPR013103">
    <property type="entry name" value="RVT_2"/>
</dbReference>
<protein>
    <recommendedName>
        <fullName evidence="1">Reverse transcriptase Ty1/copia-type domain-containing protein</fullName>
    </recommendedName>
</protein>
<dbReference type="Proteomes" id="UP001227230">
    <property type="component" value="Chromosome 18"/>
</dbReference>
<sequence>TTLLIYVDDILITGNNVKDILTLKQFLHNHFWIKDLRDLKYFLGIEVSRSKKGISISQRKYALEILKDGGFWVLNR</sequence>
<dbReference type="Pfam" id="PF07727">
    <property type="entry name" value="RVT_2"/>
    <property type="match status" value="1"/>
</dbReference>
<dbReference type="EMBL" id="CP126665">
    <property type="protein sequence ID" value="WKA11329.1"/>
    <property type="molecule type" value="Genomic_DNA"/>
</dbReference>
<feature type="domain" description="Reverse transcriptase Ty1/copia-type" evidence="1">
    <location>
        <begin position="5"/>
        <end position="69"/>
    </location>
</feature>
<reference evidence="2 3" key="1">
    <citation type="journal article" date="2023" name="Hortic Res">
        <title>The complete reference genome for grapevine (Vitis vinifera L.) genetics and breeding.</title>
        <authorList>
            <person name="Shi X."/>
            <person name="Cao S."/>
            <person name="Wang X."/>
            <person name="Huang S."/>
            <person name="Wang Y."/>
            <person name="Liu Z."/>
            <person name="Liu W."/>
            <person name="Leng X."/>
            <person name="Peng Y."/>
            <person name="Wang N."/>
            <person name="Wang Y."/>
            <person name="Ma Z."/>
            <person name="Xu X."/>
            <person name="Zhang F."/>
            <person name="Xue H."/>
            <person name="Zhong H."/>
            <person name="Wang Y."/>
            <person name="Zhang K."/>
            <person name="Velt A."/>
            <person name="Avia K."/>
            <person name="Holtgrawe D."/>
            <person name="Grimplet J."/>
            <person name="Matus J.T."/>
            <person name="Ware D."/>
            <person name="Wu X."/>
            <person name="Wang H."/>
            <person name="Liu C."/>
            <person name="Fang Y."/>
            <person name="Rustenholz C."/>
            <person name="Cheng Z."/>
            <person name="Xiao H."/>
            <person name="Zhou Y."/>
        </authorList>
    </citation>
    <scope>NUCLEOTIDE SEQUENCE [LARGE SCALE GENOMIC DNA]</scope>
    <source>
        <strain evidence="3">cv. Pinot noir / PN40024</strain>
        <tissue evidence="2">Leaf</tissue>
    </source>
</reference>
<accession>A0ABY9DUB6</accession>
<evidence type="ECO:0000313" key="3">
    <source>
        <dbReference type="Proteomes" id="UP001227230"/>
    </source>
</evidence>
<evidence type="ECO:0000313" key="2">
    <source>
        <dbReference type="EMBL" id="WKA11329.1"/>
    </source>
</evidence>
<dbReference type="SUPFAM" id="SSF56672">
    <property type="entry name" value="DNA/RNA polymerases"/>
    <property type="match status" value="1"/>
</dbReference>
<proteinExistence type="predicted"/>
<dbReference type="InterPro" id="IPR043502">
    <property type="entry name" value="DNA/RNA_pol_sf"/>
</dbReference>
<gene>
    <name evidence="2" type="ORF">VitviT2T_028838</name>
</gene>
<name>A0ABY9DUB6_VITVI</name>
<keyword evidence="3" id="KW-1185">Reference proteome</keyword>
<organism evidence="2 3">
    <name type="scientific">Vitis vinifera</name>
    <name type="common">Grape</name>
    <dbReference type="NCBI Taxonomy" id="29760"/>
    <lineage>
        <taxon>Eukaryota</taxon>
        <taxon>Viridiplantae</taxon>
        <taxon>Streptophyta</taxon>
        <taxon>Embryophyta</taxon>
        <taxon>Tracheophyta</taxon>
        <taxon>Spermatophyta</taxon>
        <taxon>Magnoliopsida</taxon>
        <taxon>eudicotyledons</taxon>
        <taxon>Gunneridae</taxon>
        <taxon>Pentapetalae</taxon>
        <taxon>rosids</taxon>
        <taxon>Vitales</taxon>
        <taxon>Vitaceae</taxon>
        <taxon>Viteae</taxon>
        <taxon>Vitis</taxon>
    </lineage>
</organism>